<dbReference type="AlphaFoldDB" id="A0A9P4UUW5"/>
<sequence>MKSLVELRELGIKTPTDNFQGLWPAITQHRNTLETLMLRLKFESHQRHLFSLVFEVDTLDMFSIGFPKLTRLGYHVPFIVGRFEDGPCKRHIAFLEQLVRQLDLETLDLHILLPVWDTEYADLKYDAEFPQTQHHLRNSRSD</sequence>
<organism evidence="1 2">
    <name type="scientific">Polyplosphaeria fusca</name>
    <dbReference type="NCBI Taxonomy" id="682080"/>
    <lineage>
        <taxon>Eukaryota</taxon>
        <taxon>Fungi</taxon>
        <taxon>Dikarya</taxon>
        <taxon>Ascomycota</taxon>
        <taxon>Pezizomycotina</taxon>
        <taxon>Dothideomycetes</taxon>
        <taxon>Pleosporomycetidae</taxon>
        <taxon>Pleosporales</taxon>
        <taxon>Tetraplosphaeriaceae</taxon>
        <taxon>Polyplosphaeria</taxon>
    </lineage>
</organism>
<name>A0A9P4UUW5_9PLEO</name>
<gene>
    <name evidence="1" type="ORF">EJ04DRAFT_133290</name>
</gene>
<keyword evidence="2" id="KW-1185">Reference proteome</keyword>
<dbReference type="EMBL" id="ML996322">
    <property type="protein sequence ID" value="KAF2727604.1"/>
    <property type="molecule type" value="Genomic_DNA"/>
</dbReference>
<evidence type="ECO:0000313" key="1">
    <source>
        <dbReference type="EMBL" id="KAF2727604.1"/>
    </source>
</evidence>
<comment type="caution">
    <text evidence="1">The sequence shown here is derived from an EMBL/GenBank/DDBJ whole genome shotgun (WGS) entry which is preliminary data.</text>
</comment>
<evidence type="ECO:0000313" key="2">
    <source>
        <dbReference type="Proteomes" id="UP000799444"/>
    </source>
</evidence>
<dbReference type="OrthoDB" id="3556572at2759"/>
<reference evidence="1" key="1">
    <citation type="journal article" date="2020" name="Stud. Mycol.">
        <title>101 Dothideomycetes genomes: a test case for predicting lifestyles and emergence of pathogens.</title>
        <authorList>
            <person name="Haridas S."/>
            <person name="Albert R."/>
            <person name="Binder M."/>
            <person name="Bloem J."/>
            <person name="Labutti K."/>
            <person name="Salamov A."/>
            <person name="Andreopoulos B."/>
            <person name="Baker S."/>
            <person name="Barry K."/>
            <person name="Bills G."/>
            <person name="Bluhm B."/>
            <person name="Cannon C."/>
            <person name="Castanera R."/>
            <person name="Culley D."/>
            <person name="Daum C."/>
            <person name="Ezra D."/>
            <person name="Gonzalez J."/>
            <person name="Henrissat B."/>
            <person name="Kuo A."/>
            <person name="Liang C."/>
            <person name="Lipzen A."/>
            <person name="Lutzoni F."/>
            <person name="Magnuson J."/>
            <person name="Mondo S."/>
            <person name="Nolan M."/>
            <person name="Ohm R."/>
            <person name="Pangilinan J."/>
            <person name="Park H.-J."/>
            <person name="Ramirez L."/>
            <person name="Alfaro M."/>
            <person name="Sun H."/>
            <person name="Tritt A."/>
            <person name="Yoshinaga Y."/>
            <person name="Zwiers L.-H."/>
            <person name="Turgeon B."/>
            <person name="Goodwin S."/>
            <person name="Spatafora J."/>
            <person name="Crous P."/>
            <person name="Grigoriev I."/>
        </authorList>
    </citation>
    <scope>NUCLEOTIDE SEQUENCE</scope>
    <source>
        <strain evidence="1">CBS 125425</strain>
    </source>
</reference>
<dbReference type="Proteomes" id="UP000799444">
    <property type="component" value="Unassembled WGS sequence"/>
</dbReference>
<accession>A0A9P4UUW5</accession>
<proteinExistence type="predicted"/>
<protein>
    <submittedName>
        <fullName evidence="1">Uncharacterized protein</fullName>
    </submittedName>
</protein>